<sequence>MQPHTLKRTISKCSMDGGDSPDALACKKFSSGLDSEPVLLPRGHRAPSFPPLDEIEPELSPVWGESAAAVLPAKIGSDFRNAAAVAPTEAPEDLNSRDEISATRMVAVMLDYLRDVAHYCNRAVAFSFAQLRQMLQSIPFAVGQMQSVVKARLELSWPLVAAVVQNVTEFIRDEDIRDASVGELAAFLQSCQAAACECPVVAASGNVCANLFAFFREVLAQFKQFLTKRWLQSGRISFPCEFGKKSDSLFLCMECHREHM</sequence>
<proteinExistence type="predicted"/>
<evidence type="ECO:0000313" key="2">
    <source>
        <dbReference type="Proteomes" id="UP000694044"/>
    </source>
</evidence>
<dbReference type="AlphaFoldDB" id="A0A8T1VHQ8"/>
<name>A0A8T1VHQ8_9STRA</name>
<gene>
    <name evidence="1" type="ORF">PHYPSEUDO_007158</name>
</gene>
<protein>
    <submittedName>
        <fullName evidence="1">Uncharacterized protein</fullName>
    </submittedName>
</protein>
<accession>A0A8T1VHQ8</accession>
<dbReference type="Proteomes" id="UP000694044">
    <property type="component" value="Unassembled WGS sequence"/>
</dbReference>
<organism evidence="1 2">
    <name type="scientific">Phytophthora pseudosyringae</name>
    <dbReference type="NCBI Taxonomy" id="221518"/>
    <lineage>
        <taxon>Eukaryota</taxon>
        <taxon>Sar</taxon>
        <taxon>Stramenopiles</taxon>
        <taxon>Oomycota</taxon>
        <taxon>Peronosporomycetes</taxon>
        <taxon>Peronosporales</taxon>
        <taxon>Peronosporaceae</taxon>
        <taxon>Phytophthora</taxon>
    </lineage>
</organism>
<comment type="caution">
    <text evidence="1">The sequence shown here is derived from an EMBL/GenBank/DDBJ whole genome shotgun (WGS) entry which is preliminary data.</text>
</comment>
<dbReference type="EMBL" id="JAGDFM010000290">
    <property type="protein sequence ID" value="KAG7380496.1"/>
    <property type="molecule type" value="Genomic_DNA"/>
</dbReference>
<evidence type="ECO:0000313" key="1">
    <source>
        <dbReference type="EMBL" id="KAG7380496.1"/>
    </source>
</evidence>
<dbReference type="OrthoDB" id="154768at2759"/>
<reference evidence="1" key="1">
    <citation type="submission" date="2021-02" db="EMBL/GenBank/DDBJ databases">
        <authorList>
            <person name="Palmer J.M."/>
        </authorList>
    </citation>
    <scope>NUCLEOTIDE SEQUENCE</scope>
    <source>
        <strain evidence="1">SCRP734</strain>
    </source>
</reference>
<keyword evidence="2" id="KW-1185">Reference proteome</keyword>